<name>A0ABU8H357_9SPHN</name>
<organism evidence="2 3">
    <name type="scientific">Sphingomonas kyungheensis</name>
    <dbReference type="NCBI Taxonomy" id="1069987"/>
    <lineage>
        <taxon>Bacteria</taxon>
        <taxon>Pseudomonadati</taxon>
        <taxon>Pseudomonadota</taxon>
        <taxon>Alphaproteobacteria</taxon>
        <taxon>Sphingomonadales</taxon>
        <taxon>Sphingomonadaceae</taxon>
        <taxon>Sphingomonas</taxon>
    </lineage>
</organism>
<comment type="caution">
    <text evidence="2">The sequence shown here is derived from an EMBL/GenBank/DDBJ whole genome shotgun (WGS) entry which is preliminary data.</text>
</comment>
<feature type="signal peptide" evidence="1">
    <location>
        <begin position="1"/>
        <end position="27"/>
    </location>
</feature>
<gene>
    <name evidence="2" type="ORF">V8201_10040</name>
</gene>
<sequence length="290" mass="30331">MIDDRISWTRRTGATMAAVFAAAAAGAQVPTVDTEDATIGSDTAGAGRFHLSAGLDARNGDFARGSYDDDRADLDRLPVHLQLGAALDLWRRDGGDPGGWFLLRTSNGFHTPRLAERTAPRGWYESNTLAALVLAPSKALRTAVIYTVKASPNGIAGTTHEASLSLAHDDALSPTFVVTMRPKGDGGVYTQAGAEPAVSLGEGDGAAKLSLPLALGIGWHGFYGAGSGDRVFASAGAALVKPFRLGATPGTIRWEALALHRDRRLAQLSGPDGETARIVPLVTWSVSLAY</sequence>
<protein>
    <recommendedName>
        <fullName evidence="4">Transporter</fullName>
    </recommendedName>
</protein>
<evidence type="ECO:0000256" key="1">
    <source>
        <dbReference type="SAM" id="SignalP"/>
    </source>
</evidence>
<evidence type="ECO:0000313" key="2">
    <source>
        <dbReference type="EMBL" id="MEI5687415.1"/>
    </source>
</evidence>
<keyword evidence="1" id="KW-0732">Signal</keyword>
<feature type="chain" id="PRO_5046787777" description="Transporter" evidence="1">
    <location>
        <begin position="28"/>
        <end position="290"/>
    </location>
</feature>
<evidence type="ECO:0008006" key="4">
    <source>
        <dbReference type="Google" id="ProtNLM"/>
    </source>
</evidence>
<accession>A0ABU8H357</accession>
<proteinExistence type="predicted"/>
<keyword evidence="3" id="KW-1185">Reference proteome</keyword>
<dbReference type="Proteomes" id="UP001367771">
    <property type="component" value="Unassembled WGS sequence"/>
</dbReference>
<dbReference type="RefSeq" id="WP_336545189.1">
    <property type="nucleotide sequence ID" value="NZ_JBBBDM010000003.1"/>
</dbReference>
<evidence type="ECO:0000313" key="3">
    <source>
        <dbReference type="Proteomes" id="UP001367771"/>
    </source>
</evidence>
<dbReference type="EMBL" id="JBBBDM010000003">
    <property type="protein sequence ID" value="MEI5687415.1"/>
    <property type="molecule type" value="Genomic_DNA"/>
</dbReference>
<reference evidence="2 3" key="1">
    <citation type="journal article" date="2013" name="Int. J. Syst. Evol. Microbiol.">
        <title>Sphingomonas kyungheensis sp. nov., a bacterium with ginsenoside-converting activity isolated from soil of a ginseng field.</title>
        <authorList>
            <person name="Son H.M."/>
            <person name="Yang J.E."/>
            <person name="Park Y."/>
            <person name="Han C.K."/>
            <person name="Kim S.G."/>
            <person name="Kook M."/>
            <person name="Yi T.H."/>
        </authorList>
    </citation>
    <scope>NUCLEOTIDE SEQUENCE [LARGE SCALE GENOMIC DNA]</scope>
    <source>
        <strain evidence="2 3">LMG 26582</strain>
    </source>
</reference>